<dbReference type="Proteomes" id="UP000002009">
    <property type="component" value="Chromosome 4"/>
</dbReference>
<dbReference type="EMBL" id="CP001325">
    <property type="protein sequence ID" value="ACO62587.1"/>
    <property type="molecule type" value="Genomic_DNA"/>
</dbReference>
<dbReference type="AlphaFoldDB" id="C1E3P2"/>
<feature type="signal peptide" evidence="1">
    <location>
        <begin position="1"/>
        <end position="32"/>
    </location>
</feature>
<dbReference type="InParanoid" id="C1E3P2"/>
<evidence type="ECO:0000313" key="3">
    <source>
        <dbReference type="Proteomes" id="UP000002009"/>
    </source>
</evidence>
<evidence type="ECO:0000256" key="1">
    <source>
        <dbReference type="SAM" id="SignalP"/>
    </source>
</evidence>
<dbReference type="RefSeq" id="XP_002501329.1">
    <property type="nucleotide sequence ID" value="XM_002501283.1"/>
</dbReference>
<proteinExistence type="predicted"/>
<dbReference type="KEGG" id="mis:MICPUN_57755"/>
<reference evidence="2 3" key="1">
    <citation type="journal article" date="2009" name="Science">
        <title>Green evolution and dynamic adaptations revealed by genomes of the marine picoeukaryotes Micromonas.</title>
        <authorList>
            <person name="Worden A.Z."/>
            <person name="Lee J.H."/>
            <person name="Mock T."/>
            <person name="Rouze P."/>
            <person name="Simmons M.P."/>
            <person name="Aerts A.L."/>
            <person name="Allen A.E."/>
            <person name="Cuvelier M.L."/>
            <person name="Derelle E."/>
            <person name="Everett M.V."/>
            <person name="Foulon E."/>
            <person name="Grimwood J."/>
            <person name="Gundlach H."/>
            <person name="Henrissat B."/>
            <person name="Napoli C."/>
            <person name="McDonald S.M."/>
            <person name="Parker M.S."/>
            <person name="Rombauts S."/>
            <person name="Salamov A."/>
            <person name="Von Dassow P."/>
            <person name="Badger J.H."/>
            <person name="Coutinho P.M."/>
            <person name="Demir E."/>
            <person name="Dubchak I."/>
            <person name="Gentemann C."/>
            <person name="Eikrem W."/>
            <person name="Gready J.E."/>
            <person name="John U."/>
            <person name="Lanier W."/>
            <person name="Lindquist E.A."/>
            <person name="Lucas S."/>
            <person name="Mayer K.F."/>
            <person name="Moreau H."/>
            <person name="Not F."/>
            <person name="Otillar R."/>
            <person name="Panaud O."/>
            <person name="Pangilinan J."/>
            <person name="Paulsen I."/>
            <person name="Piegu B."/>
            <person name="Poliakov A."/>
            <person name="Robbens S."/>
            <person name="Schmutz J."/>
            <person name="Toulza E."/>
            <person name="Wyss T."/>
            <person name="Zelensky A."/>
            <person name="Zhou K."/>
            <person name="Armbrust E.V."/>
            <person name="Bhattacharya D."/>
            <person name="Goodenough U.W."/>
            <person name="Van de Peer Y."/>
            <person name="Grigoriev I.V."/>
        </authorList>
    </citation>
    <scope>NUCLEOTIDE SEQUENCE [LARGE SCALE GENOMIC DNA]</scope>
    <source>
        <strain evidence="3">RCC299 / NOUM17</strain>
    </source>
</reference>
<keyword evidence="1" id="KW-0732">Signal</keyword>
<evidence type="ECO:0000313" key="2">
    <source>
        <dbReference type="EMBL" id="ACO62587.1"/>
    </source>
</evidence>
<organism evidence="2 3">
    <name type="scientific">Micromonas commoda (strain RCC299 / NOUM17 / CCMP2709)</name>
    <name type="common">Picoplanktonic green alga</name>
    <dbReference type="NCBI Taxonomy" id="296587"/>
    <lineage>
        <taxon>Eukaryota</taxon>
        <taxon>Viridiplantae</taxon>
        <taxon>Chlorophyta</taxon>
        <taxon>Mamiellophyceae</taxon>
        <taxon>Mamiellales</taxon>
        <taxon>Mamiellaceae</taxon>
        <taxon>Micromonas</taxon>
    </lineage>
</organism>
<protein>
    <submittedName>
        <fullName evidence="2">Uncharacterized protein</fullName>
    </submittedName>
</protein>
<gene>
    <name evidence="2" type="ORF">MICPUN_57755</name>
</gene>
<name>C1E3P2_MICCC</name>
<accession>C1E3P2</accession>
<sequence length="144" mass="15512">MSRQPDVSVGGHSFRLFLLFLAAMCAVTVASGARRTPTGVVLRKPLQILKESKTDFAPGTSGGGPTYWLYRDFHREVPAQVEATGWILAGNMADRAERVAAHHALWSEAAPDDDDAPPALPNVARASLLENIARLLTSVSAVQY</sequence>
<dbReference type="GeneID" id="8242615"/>
<keyword evidence="3" id="KW-1185">Reference proteome</keyword>
<feature type="chain" id="PRO_5002908847" evidence="1">
    <location>
        <begin position="33"/>
        <end position="144"/>
    </location>
</feature>